<dbReference type="CDD" id="cd00070">
    <property type="entry name" value="GLECT"/>
    <property type="match status" value="2"/>
</dbReference>
<accession>A0AAV2KCI9</accession>
<dbReference type="InterPro" id="IPR001079">
    <property type="entry name" value="Galectin_CRD"/>
</dbReference>
<dbReference type="PANTHER" id="PTHR11346">
    <property type="entry name" value="GALECTIN"/>
    <property type="match status" value="1"/>
</dbReference>
<keyword evidence="1 3" id="KW-0430">Lectin</keyword>
<dbReference type="SMART" id="SM00276">
    <property type="entry name" value="GLECT"/>
    <property type="match status" value="2"/>
</dbReference>
<evidence type="ECO:0000256" key="2">
    <source>
        <dbReference type="ARBA" id="ARBA00022737"/>
    </source>
</evidence>
<dbReference type="AlphaFoldDB" id="A0AAV2KCI9"/>
<keyword evidence="2" id="KW-0677">Repeat</keyword>
<dbReference type="InterPro" id="IPR044156">
    <property type="entry name" value="Galectin-like"/>
</dbReference>
<dbReference type="GO" id="GO:0030246">
    <property type="term" value="F:carbohydrate binding"/>
    <property type="evidence" value="ECO:0007669"/>
    <property type="project" value="UniProtKB-UniRule"/>
</dbReference>
<evidence type="ECO:0000256" key="3">
    <source>
        <dbReference type="RuleBase" id="RU102079"/>
    </source>
</evidence>
<evidence type="ECO:0000313" key="6">
    <source>
        <dbReference type="Proteomes" id="UP001497482"/>
    </source>
</evidence>
<dbReference type="SUPFAM" id="SSF49899">
    <property type="entry name" value="Concanavalin A-like lectins/glucanases"/>
    <property type="match status" value="2"/>
</dbReference>
<dbReference type="PANTHER" id="PTHR11346:SF111">
    <property type="entry name" value="GALECTIN-12"/>
    <property type="match status" value="1"/>
</dbReference>
<sequence>MSCSGVSSPRQSFVSPMVPFSGTILGGLAPGEMLLIQGSVPTDVDRFQVDLTCGSSVSPRADVAFHLNPRVKKKCVVCNSLVQERWGREEIHKVMPLRPGEAFEMLILVLSHQYKVAVNGAHLVEYKHRVDLRRVDTLLIQGKVHIQTIAVLPSQTAVLRPEPQSRSPNTAPALCSKGDLMVPFRADIDKGLSPGRSITIRGRTTPNAQSLCLNLEVGGTSNIALHLNPRLKEQTFSRNSFLFNCWGPEETEIQDFPLGPDQYFEMIVQVDLGQFRVALNGSHQFSYKHRVQDLSCINALQVSGDLRLEEKLEHSFIM</sequence>
<name>A0AAV2KCI9_KNICA</name>
<protein>
    <recommendedName>
        <fullName evidence="3">Galectin</fullName>
    </recommendedName>
</protein>
<evidence type="ECO:0000256" key="1">
    <source>
        <dbReference type="ARBA" id="ARBA00022734"/>
    </source>
</evidence>
<dbReference type="PROSITE" id="PS51304">
    <property type="entry name" value="GALECTIN"/>
    <property type="match status" value="2"/>
</dbReference>
<dbReference type="FunFam" id="2.60.120.200:FF:000124">
    <property type="entry name" value="Galectin-4"/>
    <property type="match status" value="1"/>
</dbReference>
<dbReference type="EMBL" id="OZ035839">
    <property type="protein sequence ID" value="CAL1585645.1"/>
    <property type="molecule type" value="Genomic_DNA"/>
</dbReference>
<feature type="domain" description="Galectin" evidence="4">
    <location>
        <begin position="184"/>
        <end position="315"/>
    </location>
</feature>
<organism evidence="5 6">
    <name type="scientific">Knipowitschia caucasica</name>
    <name type="common">Caucasian dwarf goby</name>
    <name type="synonym">Pomatoschistus caucasicus</name>
    <dbReference type="NCBI Taxonomy" id="637954"/>
    <lineage>
        <taxon>Eukaryota</taxon>
        <taxon>Metazoa</taxon>
        <taxon>Chordata</taxon>
        <taxon>Craniata</taxon>
        <taxon>Vertebrata</taxon>
        <taxon>Euteleostomi</taxon>
        <taxon>Actinopterygii</taxon>
        <taxon>Neopterygii</taxon>
        <taxon>Teleostei</taxon>
        <taxon>Neoteleostei</taxon>
        <taxon>Acanthomorphata</taxon>
        <taxon>Gobiaria</taxon>
        <taxon>Gobiiformes</taxon>
        <taxon>Gobioidei</taxon>
        <taxon>Gobiidae</taxon>
        <taxon>Gobiinae</taxon>
        <taxon>Knipowitschia</taxon>
    </lineage>
</organism>
<reference evidence="5 6" key="1">
    <citation type="submission" date="2024-04" db="EMBL/GenBank/DDBJ databases">
        <authorList>
            <person name="Waldvogel A.-M."/>
            <person name="Schoenle A."/>
        </authorList>
    </citation>
    <scope>NUCLEOTIDE SEQUENCE [LARGE SCALE GENOMIC DNA]</scope>
</reference>
<dbReference type="InterPro" id="IPR013320">
    <property type="entry name" value="ConA-like_dom_sf"/>
</dbReference>
<feature type="domain" description="Galectin" evidence="4">
    <location>
        <begin position="20"/>
        <end position="152"/>
    </location>
</feature>
<dbReference type="Gene3D" id="2.60.120.200">
    <property type="match status" value="2"/>
</dbReference>
<dbReference type="GO" id="GO:0005737">
    <property type="term" value="C:cytoplasm"/>
    <property type="evidence" value="ECO:0007669"/>
    <property type="project" value="TreeGrafter"/>
</dbReference>
<dbReference type="Pfam" id="PF00337">
    <property type="entry name" value="Gal-bind_lectin"/>
    <property type="match status" value="2"/>
</dbReference>
<evidence type="ECO:0000259" key="4">
    <source>
        <dbReference type="PROSITE" id="PS51304"/>
    </source>
</evidence>
<dbReference type="SMART" id="SM00908">
    <property type="entry name" value="Gal-bind_lectin"/>
    <property type="match status" value="2"/>
</dbReference>
<proteinExistence type="predicted"/>
<evidence type="ECO:0000313" key="5">
    <source>
        <dbReference type="EMBL" id="CAL1585645.1"/>
    </source>
</evidence>
<dbReference type="Proteomes" id="UP001497482">
    <property type="component" value="Chromosome 17"/>
</dbReference>
<keyword evidence="6" id="KW-1185">Reference proteome</keyword>
<gene>
    <name evidence="5" type="ORF">KC01_LOCUS15850</name>
</gene>